<evidence type="ECO:0000313" key="4">
    <source>
        <dbReference type="EMBL" id="EHY88553.1"/>
    </source>
</evidence>
<dbReference type="AlphaFoldDB" id="H8GA26"/>
<dbReference type="Pfam" id="PF14417">
    <property type="entry name" value="MEDS"/>
    <property type="match status" value="1"/>
</dbReference>
<dbReference type="InterPro" id="IPR003594">
    <property type="entry name" value="HATPase_dom"/>
</dbReference>
<dbReference type="OrthoDB" id="4088450at2"/>
<proteinExistence type="predicted"/>
<keyword evidence="5" id="KW-1185">Reference proteome</keyword>
<organism evidence="4 5">
    <name type="scientific">Saccharomonospora azurea NA-128</name>
    <dbReference type="NCBI Taxonomy" id="882081"/>
    <lineage>
        <taxon>Bacteria</taxon>
        <taxon>Bacillati</taxon>
        <taxon>Actinomycetota</taxon>
        <taxon>Actinomycetes</taxon>
        <taxon>Pseudonocardiales</taxon>
        <taxon>Pseudonocardiaceae</taxon>
        <taxon>Saccharomonospora</taxon>
    </lineage>
</organism>
<dbReference type="InterPro" id="IPR047718">
    <property type="entry name" value="RsbA-like_anti_sig"/>
</dbReference>
<dbReference type="Gene3D" id="3.30.565.10">
    <property type="entry name" value="Histidine kinase-like ATPase, C-terminal domain"/>
    <property type="match status" value="1"/>
</dbReference>
<dbReference type="InterPro" id="IPR025847">
    <property type="entry name" value="MEDS_domain"/>
</dbReference>
<dbReference type="CDD" id="cd16936">
    <property type="entry name" value="HATPase_RsbW-like"/>
    <property type="match status" value="1"/>
</dbReference>
<evidence type="ECO:0000313" key="5">
    <source>
        <dbReference type="Proteomes" id="UP000004705"/>
    </source>
</evidence>
<dbReference type="GO" id="GO:0004674">
    <property type="term" value="F:protein serine/threonine kinase activity"/>
    <property type="evidence" value="ECO:0007669"/>
    <property type="project" value="UniProtKB-KW"/>
</dbReference>
<evidence type="ECO:0000259" key="2">
    <source>
        <dbReference type="Pfam" id="PF13581"/>
    </source>
</evidence>
<keyword evidence="1" id="KW-0808">Transferase</keyword>
<dbReference type="PANTHER" id="PTHR35526">
    <property type="entry name" value="ANTI-SIGMA-F FACTOR RSBW-RELATED"/>
    <property type="match status" value="1"/>
</dbReference>
<dbReference type="NCBIfam" id="NF041045">
    <property type="entry name" value="RsbA_anti_sig"/>
    <property type="match status" value="1"/>
</dbReference>
<dbReference type="SUPFAM" id="SSF55874">
    <property type="entry name" value="ATPase domain of HSP90 chaperone/DNA topoisomerase II/histidine kinase"/>
    <property type="match status" value="1"/>
</dbReference>
<gene>
    <name evidence="4" type="ORF">SacazDRAFT_01628</name>
</gene>
<evidence type="ECO:0000259" key="3">
    <source>
        <dbReference type="Pfam" id="PF14417"/>
    </source>
</evidence>
<dbReference type="InterPro" id="IPR036890">
    <property type="entry name" value="HATPase_C_sf"/>
</dbReference>
<dbReference type="EMBL" id="CM001466">
    <property type="protein sequence ID" value="EHY88553.1"/>
    <property type="molecule type" value="Genomic_DNA"/>
</dbReference>
<reference evidence="4 5" key="1">
    <citation type="journal article" date="2012" name="Stand. Genomic Sci.">
        <title>Genome sequence of the soil bacterium Saccharomonospora azurea type strain (NA-128(T)).</title>
        <authorList>
            <person name="Klenk H.P."/>
            <person name="Held B."/>
            <person name="Lucas S."/>
            <person name="Lapidus A."/>
            <person name="Copeland A."/>
            <person name="Hammon N."/>
            <person name="Pitluck S."/>
            <person name="Goodwin L.A."/>
            <person name="Han C."/>
            <person name="Tapia R."/>
            <person name="Brambilla E.M."/>
            <person name="Potter G."/>
            <person name="Land M."/>
            <person name="Ivanova N."/>
            <person name="Rohde M."/>
            <person name="Goker M."/>
            <person name="Detter J.C."/>
            <person name="Kyrpides N.C."/>
            <person name="Woyke T."/>
        </authorList>
    </citation>
    <scope>NUCLEOTIDE SEQUENCE [LARGE SCALE GENOMIC DNA]</scope>
    <source>
        <strain evidence="4 5">NA-128</strain>
    </source>
</reference>
<dbReference type="PANTHER" id="PTHR35526:SF3">
    <property type="entry name" value="ANTI-SIGMA-F FACTOR RSBW"/>
    <property type="match status" value="1"/>
</dbReference>
<protein>
    <submittedName>
        <fullName evidence="4">Anti-sigma regulatory factor (Ser/Thr protein kinase)</fullName>
    </submittedName>
</protein>
<dbReference type="HOGENOM" id="CLU_072253_0_0_11"/>
<feature type="domain" description="Histidine kinase/HSP90-like ATPase" evidence="2">
    <location>
        <begin position="207"/>
        <end position="314"/>
    </location>
</feature>
<feature type="domain" description="MEDS" evidence="3">
    <location>
        <begin position="14"/>
        <end position="157"/>
    </location>
</feature>
<keyword evidence="1" id="KW-0418">Kinase</keyword>
<evidence type="ECO:0000256" key="1">
    <source>
        <dbReference type="ARBA" id="ARBA00022527"/>
    </source>
</evidence>
<name>H8GA26_9PSEU</name>
<dbReference type="Proteomes" id="UP000004705">
    <property type="component" value="Chromosome"/>
</dbReference>
<accession>H8GA26</accession>
<keyword evidence="1" id="KW-0723">Serine/threonine-protein kinase</keyword>
<dbReference type="Pfam" id="PF13581">
    <property type="entry name" value="HATPase_c_2"/>
    <property type="match status" value="1"/>
</dbReference>
<sequence>MRSNVPGEPHGHLHQAAVHRSDDEFLSTVLPFVQQGIEAGQPLLACLPPRKAALLRDASPDAGGITFLDQADVYANPATAVKQCREQLGHLRAQGAAQVRFVGELVDPGRTTPWGPWARYEAAVNHLYEGLPLWSLCTYDARTTPRPVLDDVVRTHPWLALPGGRHAPSAAFAEPLTFLETHAFDPAEGDLPSHTPTLALQGPYPEQARAAANRVSELAGLDRMRTGEFVLAVSESVTNALHHGKAPMWLHLWSEPGRAVATVTDAGGGPTDPFAGLTPAPRHPADGGMGLWIVHQVCDYVAMHRHDDGYSIVLVCGDRTT</sequence>
<dbReference type="InterPro" id="IPR050267">
    <property type="entry name" value="Anti-sigma-factor_SerPK"/>
</dbReference>